<evidence type="ECO:0000313" key="2">
    <source>
        <dbReference type="Proteomes" id="UP000435036"/>
    </source>
</evidence>
<keyword evidence="2" id="KW-1185">Reference proteome</keyword>
<protein>
    <submittedName>
        <fullName evidence="1">Uncharacterized protein</fullName>
    </submittedName>
</protein>
<organism evidence="1 2">
    <name type="scientific">Sphingobacterium humi</name>
    <dbReference type="NCBI Taxonomy" id="1796905"/>
    <lineage>
        <taxon>Bacteria</taxon>
        <taxon>Pseudomonadati</taxon>
        <taxon>Bacteroidota</taxon>
        <taxon>Sphingobacteriia</taxon>
        <taxon>Sphingobacteriales</taxon>
        <taxon>Sphingobacteriaceae</taxon>
        <taxon>Sphingobacterium</taxon>
    </lineage>
</organism>
<dbReference type="Proteomes" id="UP000435036">
    <property type="component" value="Unassembled WGS sequence"/>
</dbReference>
<accession>A0A6N8L6T3</accession>
<sequence>MSVSFLNKSEKKNSNIIDKPILYQEAHTSSQYAKQYLGSSALHREE</sequence>
<gene>
    <name evidence="1" type="ORF">GQF63_17895</name>
</gene>
<dbReference type="RefSeq" id="WP_160370617.1">
    <property type="nucleotide sequence ID" value="NZ_WSQA01000017.1"/>
</dbReference>
<dbReference type="EMBL" id="WSQA01000017">
    <property type="protein sequence ID" value="MVZ63898.1"/>
    <property type="molecule type" value="Genomic_DNA"/>
</dbReference>
<evidence type="ECO:0000313" key="1">
    <source>
        <dbReference type="EMBL" id="MVZ63898.1"/>
    </source>
</evidence>
<reference evidence="1 2" key="1">
    <citation type="submission" date="2019-12" db="EMBL/GenBank/DDBJ databases">
        <authorList>
            <person name="Dong K."/>
        </authorList>
    </citation>
    <scope>NUCLEOTIDE SEQUENCE [LARGE SCALE GENOMIC DNA]</scope>
    <source>
        <strain evidence="1 2">JCM 31225</strain>
    </source>
</reference>
<name>A0A6N8L6T3_9SPHI</name>
<dbReference type="AlphaFoldDB" id="A0A6N8L6T3"/>
<proteinExistence type="predicted"/>
<comment type="caution">
    <text evidence="1">The sequence shown here is derived from an EMBL/GenBank/DDBJ whole genome shotgun (WGS) entry which is preliminary data.</text>
</comment>